<dbReference type="EMBL" id="JARAWP010000021">
    <property type="protein sequence ID" value="MDX3022573.1"/>
    <property type="molecule type" value="Genomic_DNA"/>
</dbReference>
<gene>
    <name evidence="2" type="ORF">PV399_35830</name>
    <name evidence="3" type="ORF">PV666_32545</name>
</gene>
<dbReference type="RefSeq" id="WP_010358608.1">
    <property type="nucleotide sequence ID" value="NZ_BCML01000117.1"/>
</dbReference>
<organism evidence="2 5">
    <name type="scientific">Streptomyces acidiscabies</name>
    <dbReference type="NCBI Taxonomy" id="42234"/>
    <lineage>
        <taxon>Bacteria</taxon>
        <taxon>Bacillati</taxon>
        <taxon>Actinomycetota</taxon>
        <taxon>Actinomycetes</taxon>
        <taxon>Kitasatosporales</taxon>
        <taxon>Streptomycetaceae</taxon>
        <taxon>Streptomyces</taxon>
    </lineage>
</organism>
<keyword evidence="1" id="KW-0812">Transmembrane</keyword>
<dbReference type="EMBL" id="JARAWC010000037">
    <property type="protein sequence ID" value="MDX2965058.1"/>
    <property type="molecule type" value="Genomic_DNA"/>
</dbReference>
<feature type="transmembrane region" description="Helical" evidence="1">
    <location>
        <begin position="39"/>
        <end position="57"/>
    </location>
</feature>
<name>A0AAP6EJK7_9ACTN</name>
<dbReference type="Proteomes" id="UP001282288">
    <property type="component" value="Unassembled WGS sequence"/>
</dbReference>
<feature type="transmembrane region" description="Helical" evidence="1">
    <location>
        <begin position="69"/>
        <end position="88"/>
    </location>
</feature>
<dbReference type="GeneID" id="69811247"/>
<keyword evidence="1" id="KW-0472">Membrane</keyword>
<accession>A0AAP6EJK7</accession>
<evidence type="ECO:0000256" key="1">
    <source>
        <dbReference type="SAM" id="Phobius"/>
    </source>
</evidence>
<keyword evidence="4" id="KW-1185">Reference proteome</keyword>
<proteinExistence type="predicted"/>
<reference evidence="2 4" key="1">
    <citation type="journal article" date="2023" name="Microb. Genom.">
        <title>Mesoterricola silvestris gen. nov., sp. nov., Mesoterricola sediminis sp. nov., Geothrix oryzae sp. nov., Geothrix edaphica sp. nov., Geothrix rubra sp. nov., and Geothrix limicola sp. nov., six novel members of Acidobacteriota isolated from soils.</title>
        <authorList>
            <person name="Weisberg A.J."/>
            <person name="Pearce E."/>
            <person name="Kramer C.G."/>
            <person name="Chang J.H."/>
            <person name="Clarke C.R."/>
        </authorList>
    </citation>
    <scope>NUCLEOTIDE SEQUENCE</scope>
    <source>
        <strain evidence="3 4">NB05-1H</strain>
        <strain evidence="2">NRRL_B-16521</strain>
    </source>
</reference>
<dbReference type="AlphaFoldDB" id="A0AAP6EJK7"/>
<evidence type="ECO:0000313" key="4">
    <source>
        <dbReference type="Proteomes" id="UP001272987"/>
    </source>
</evidence>
<evidence type="ECO:0000313" key="2">
    <source>
        <dbReference type="EMBL" id="MDX2965058.1"/>
    </source>
</evidence>
<feature type="transmembrane region" description="Helical" evidence="1">
    <location>
        <begin position="127"/>
        <end position="151"/>
    </location>
</feature>
<sequence length="176" mass="19909">MASRASFKVRSGIPALPKLGTSWYERGTRYWLSRTRTTLGQLLTAAMLVFFCFGTYWGFVRGLPSTARLVLDIVQVLASLATLVWGWITQRRAHREALLDPPTPEETWTAKRAHNRRAPRIALSSRGLVLLAVPLLPAVAAYYVGWITAWLTVREYPSEVGARRWVEEQRAAELKV</sequence>
<comment type="caution">
    <text evidence="2">The sequence shown here is derived from an EMBL/GenBank/DDBJ whole genome shotgun (WGS) entry which is preliminary data.</text>
</comment>
<keyword evidence="1" id="KW-1133">Transmembrane helix</keyword>
<evidence type="ECO:0000313" key="3">
    <source>
        <dbReference type="EMBL" id="MDX3022573.1"/>
    </source>
</evidence>
<evidence type="ECO:0000313" key="5">
    <source>
        <dbReference type="Proteomes" id="UP001282288"/>
    </source>
</evidence>
<dbReference type="Proteomes" id="UP001272987">
    <property type="component" value="Unassembled WGS sequence"/>
</dbReference>
<protein>
    <submittedName>
        <fullName evidence="2">Uncharacterized protein</fullName>
    </submittedName>
</protein>